<accession>A0A8J3JN34</accession>
<keyword evidence="3" id="KW-1185">Reference proteome</keyword>
<sequence>MSAPRHQRAASWQRAAEIRDEWAAHGIACGPADRALAEDAVTRLYHRIGRPRPEFTWVRSPHEAQSLVTHLPTLQDLYRWVKHPPVGERPPLASDLAAALSHLRGAMDDRISTPWFDPKPPKREKDKPWPDQAPDKALDFGIPFVDIMRRHVRDTLYARLAHGFYLPGRRSLGAPGPVCWYGQQEAHWIAYYDAWRRTGLAAYGSTLDTELDNWQTLARNAGWFWPDEHRCVISERPTHGTTFPDGWTITP</sequence>
<evidence type="ECO:0000256" key="1">
    <source>
        <dbReference type="SAM" id="MobiDB-lite"/>
    </source>
</evidence>
<feature type="region of interest" description="Disordered" evidence="1">
    <location>
        <begin position="111"/>
        <end position="134"/>
    </location>
</feature>
<dbReference type="RefSeq" id="WP_203755398.1">
    <property type="nucleotide sequence ID" value="NZ_BONF01000047.1"/>
</dbReference>
<reference evidence="2 3" key="1">
    <citation type="submission" date="2021-01" db="EMBL/GenBank/DDBJ databases">
        <title>Whole genome shotgun sequence of Catellatospora bangladeshensis NBRC 107357.</title>
        <authorList>
            <person name="Komaki H."/>
            <person name="Tamura T."/>
        </authorList>
    </citation>
    <scope>NUCLEOTIDE SEQUENCE [LARGE SCALE GENOMIC DNA]</scope>
    <source>
        <strain evidence="2 3">NBRC 107357</strain>
    </source>
</reference>
<evidence type="ECO:0000313" key="2">
    <source>
        <dbReference type="EMBL" id="GIF85469.1"/>
    </source>
</evidence>
<proteinExistence type="predicted"/>
<organism evidence="2 3">
    <name type="scientific">Catellatospora bangladeshensis</name>
    <dbReference type="NCBI Taxonomy" id="310355"/>
    <lineage>
        <taxon>Bacteria</taxon>
        <taxon>Bacillati</taxon>
        <taxon>Actinomycetota</taxon>
        <taxon>Actinomycetes</taxon>
        <taxon>Micromonosporales</taxon>
        <taxon>Micromonosporaceae</taxon>
        <taxon>Catellatospora</taxon>
    </lineage>
</organism>
<gene>
    <name evidence="2" type="ORF">Cba03nite_68180</name>
</gene>
<dbReference type="AlphaFoldDB" id="A0A8J3JN34"/>
<dbReference type="Proteomes" id="UP000601223">
    <property type="component" value="Unassembled WGS sequence"/>
</dbReference>
<name>A0A8J3JN34_9ACTN</name>
<dbReference type="EMBL" id="BONF01000047">
    <property type="protein sequence ID" value="GIF85469.1"/>
    <property type="molecule type" value="Genomic_DNA"/>
</dbReference>
<feature type="compositionally biased region" description="Basic and acidic residues" evidence="1">
    <location>
        <begin position="119"/>
        <end position="134"/>
    </location>
</feature>
<comment type="caution">
    <text evidence="2">The sequence shown here is derived from an EMBL/GenBank/DDBJ whole genome shotgun (WGS) entry which is preliminary data.</text>
</comment>
<protein>
    <submittedName>
        <fullName evidence="2">Uncharacterized protein</fullName>
    </submittedName>
</protein>
<evidence type="ECO:0000313" key="3">
    <source>
        <dbReference type="Proteomes" id="UP000601223"/>
    </source>
</evidence>